<protein>
    <submittedName>
        <fullName evidence="1">Uncharacterized protein</fullName>
    </submittedName>
</protein>
<sequence length="43" mass="4871">MPTVIINVYLYRIGRGICNLKKLSGSVITLNGFNWLTLIAKIY</sequence>
<comment type="caution">
    <text evidence="1">The sequence shown here is derived from an EMBL/GenBank/DDBJ whole genome shotgun (WGS) entry which is preliminary data.</text>
</comment>
<keyword evidence="2" id="KW-1185">Reference proteome</keyword>
<reference evidence="1 2" key="1">
    <citation type="journal article" date="2017" name="Antonie Van Leeuwenhoek">
        <title>Rhizobium rhizosphaerae sp. nov., a novel species isolated from rice rhizosphere.</title>
        <authorList>
            <person name="Zhao J.J."/>
            <person name="Zhang J."/>
            <person name="Zhang R.J."/>
            <person name="Zhang C.W."/>
            <person name="Yin H.Q."/>
            <person name="Zhang X.X."/>
        </authorList>
    </citation>
    <scope>NUCLEOTIDE SEQUENCE [LARGE SCALE GENOMIC DNA]</scope>
    <source>
        <strain evidence="1 2">BSs20135</strain>
    </source>
</reference>
<organism evidence="1 2">
    <name type="scientific">Paraglaciecola arctica BSs20135</name>
    <dbReference type="NCBI Taxonomy" id="493475"/>
    <lineage>
        <taxon>Bacteria</taxon>
        <taxon>Pseudomonadati</taxon>
        <taxon>Pseudomonadota</taxon>
        <taxon>Gammaproteobacteria</taxon>
        <taxon>Alteromonadales</taxon>
        <taxon>Alteromonadaceae</taxon>
        <taxon>Paraglaciecola</taxon>
    </lineage>
</organism>
<dbReference type="AlphaFoldDB" id="K6YG35"/>
<name>K6YG35_9ALTE</name>
<gene>
    <name evidence="1" type="ORF">GARC_0145</name>
</gene>
<dbReference type="Proteomes" id="UP000006327">
    <property type="component" value="Unassembled WGS sequence"/>
</dbReference>
<accession>K6YG35</accession>
<proteinExistence type="predicted"/>
<dbReference type="EMBL" id="BAEO01000003">
    <property type="protein sequence ID" value="GAC17127.1"/>
    <property type="molecule type" value="Genomic_DNA"/>
</dbReference>
<evidence type="ECO:0000313" key="1">
    <source>
        <dbReference type="EMBL" id="GAC17127.1"/>
    </source>
</evidence>
<evidence type="ECO:0000313" key="2">
    <source>
        <dbReference type="Proteomes" id="UP000006327"/>
    </source>
</evidence>